<evidence type="ECO:0000313" key="5">
    <source>
        <dbReference type="Proteomes" id="UP000554837"/>
    </source>
</evidence>
<dbReference type="EMBL" id="JACHHO010000001">
    <property type="protein sequence ID" value="MBB5203390.1"/>
    <property type="molecule type" value="Genomic_DNA"/>
</dbReference>
<feature type="domain" description="Solute-binding protein family 3/N-terminal" evidence="3">
    <location>
        <begin position="35"/>
        <end position="262"/>
    </location>
</feature>
<proteinExistence type="predicted"/>
<keyword evidence="1 2" id="KW-0732">Signal</keyword>
<evidence type="ECO:0000256" key="2">
    <source>
        <dbReference type="SAM" id="SignalP"/>
    </source>
</evidence>
<sequence length="265" mass="30408">MGRHLFIVIALLLCGHALPSAAATLPTFSFCDDANEWPPYTQYRREGGQRTQELTGFTVELLRLLGQRLGFEPRIDMLPWKRCQEAVRQGERIGLLNAIRTPERERDYLISPVIYETRLLVLWRRSQFPQGLTLRTQTDLLPLRIGALHGYSYSQLDAVPSDRLIRAPNYGSLLQMLKLQRVDVALINEGVLLGLAAQEQLPADWDRELVRGEIADRLPSRFHLMLSRKHPQADALHQSITQELQQMQRSGELARLRTQWLDSLP</sequence>
<dbReference type="PANTHER" id="PTHR35936:SF6">
    <property type="entry name" value="AMINO ACID ABC TRANSPORTER SUBSTRATE-BINDING PAAT FAMILY PROTEIN"/>
    <property type="match status" value="1"/>
</dbReference>
<comment type="caution">
    <text evidence="4">The sequence shown here is derived from an EMBL/GenBank/DDBJ whole genome shotgun (WGS) entry which is preliminary data.</text>
</comment>
<dbReference type="Proteomes" id="UP000554837">
    <property type="component" value="Unassembled WGS sequence"/>
</dbReference>
<dbReference type="InterPro" id="IPR001638">
    <property type="entry name" value="Solute-binding_3/MltF_N"/>
</dbReference>
<dbReference type="SUPFAM" id="SSF53850">
    <property type="entry name" value="Periplasmic binding protein-like II"/>
    <property type="match status" value="1"/>
</dbReference>
<feature type="signal peptide" evidence="2">
    <location>
        <begin position="1"/>
        <end position="22"/>
    </location>
</feature>
<dbReference type="RefSeq" id="WP_138857551.1">
    <property type="nucleotide sequence ID" value="NZ_CP040709.1"/>
</dbReference>
<dbReference type="OrthoDB" id="8907081at2"/>
<organism evidence="4 5">
    <name type="scientific">Inhella inkyongensis</name>
    <dbReference type="NCBI Taxonomy" id="392593"/>
    <lineage>
        <taxon>Bacteria</taxon>
        <taxon>Pseudomonadati</taxon>
        <taxon>Pseudomonadota</taxon>
        <taxon>Betaproteobacteria</taxon>
        <taxon>Burkholderiales</taxon>
        <taxon>Sphaerotilaceae</taxon>
        <taxon>Inhella</taxon>
    </lineage>
</organism>
<keyword evidence="5" id="KW-1185">Reference proteome</keyword>
<dbReference type="Pfam" id="PF00497">
    <property type="entry name" value="SBP_bac_3"/>
    <property type="match status" value="1"/>
</dbReference>
<name>A0A840S4C2_9BURK</name>
<evidence type="ECO:0000256" key="1">
    <source>
        <dbReference type="ARBA" id="ARBA00022729"/>
    </source>
</evidence>
<evidence type="ECO:0000313" key="4">
    <source>
        <dbReference type="EMBL" id="MBB5203390.1"/>
    </source>
</evidence>
<protein>
    <submittedName>
        <fullName evidence="4">Polar amino acid transport system substrate-binding protein</fullName>
    </submittedName>
</protein>
<gene>
    <name evidence="4" type="ORF">HNQ51_000683</name>
</gene>
<evidence type="ECO:0000259" key="3">
    <source>
        <dbReference type="Pfam" id="PF00497"/>
    </source>
</evidence>
<dbReference type="PANTHER" id="PTHR35936">
    <property type="entry name" value="MEMBRANE-BOUND LYTIC MUREIN TRANSGLYCOSYLASE F"/>
    <property type="match status" value="1"/>
</dbReference>
<reference evidence="4 5" key="1">
    <citation type="submission" date="2020-08" db="EMBL/GenBank/DDBJ databases">
        <title>Genomic Encyclopedia of Type Strains, Phase IV (KMG-IV): sequencing the most valuable type-strain genomes for metagenomic binning, comparative biology and taxonomic classification.</title>
        <authorList>
            <person name="Goeker M."/>
        </authorList>
    </citation>
    <scope>NUCLEOTIDE SEQUENCE [LARGE SCALE GENOMIC DNA]</scope>
    <source>
        <strain evidence="4 5">DSM 23958</strain>
    </source>
</reference>
<dbReference type="AlphaFoldDB" id="A0A840S4C2"/>
<accession>A0A840S4C2</accession>
<dbReference type="Gene3D" id="3.40.190.10">
    <property type="entry name" value="Periplasmic binding protein-like II"/>
    <property type="match status" value="2"/>
</dbReference>
<feature type="chain" id="PRO_5032657875" evidence="2">
    <location>
        <begin position="23"/>
        <end position="265"/>
    </location>
</feature>